<protein>
    <submittedName>
        <fullName evidence="2">Uncharacterized protein</fullName>
    </submittedName>
</protein>
<evidence type="ECO:0000313" key="3">
    <source>
        <dbReference type="Proteomes" id="UP000785679"/>
    </source>
</evidence>
<accession>A0A8J8NX45</accession>
<dbReference type="EMBL" id="RRYP01005527">
    <property type="protein sequence ID" value="TNV81960.1"/>
    <property type="molecule type" value="Genomic_DNA"/>
</dbReference>
<proteinExistence type="predicted"/>
<sequence length="414" mass="47145">MEFSMLCNVDIHLIMSDIHHTKYIQYQSDNTLTNLVKPTTKVAKLITETLTNKDVSKKIIPQIMPCPQEISQTIILIMPQISNIEFLQFDKKCLKGKMTSNGLAESKNIEDQDICSDSDELQDIQDSVHANDDQEDNDLSHGKRSLSHQSEGEISPFLHRSLQQRHESSLLQNSTMTLYQSVKNHKSKSPKDKAAIENKSNLVQRQTSFMDNENTLEIKGAIQIQTRGRKRLFNSAIDLKNEIKNELSADLIQNDPIIKLEAPTPENGLKSILMTSAQEQSAQSGVKNKRRINQIKQASQISRHHQIKIPILNTTSQDTLGNNYASIISKSHLKTDTYQHQPQYQTDLGLTIELPIDEDLAQQCIGNYLPPLRRDSMNSQQNWMFHTSMLSQVPQQSNRDQLLLDDNIDSNMFQ</sequence>
<organism evidence="2 3">
    <name type="scientific">Halteria grandinella</name>
    <dbReference type="NCBI Taxonomy" id="5974"/>
    <lineage>
        <taxon>Eukaryota</taxon>
        <taxon>Sar</taxon>
        <taxon>Alveolata</taxon>
        <taxon>Ciliophora</taxon>
        <taxon>Intramacronucleata</taxon>
        <taxon>Spirotrichea</taxon>
        <taxon>Stichotrichia</taxon>
        <taxon>Sporadotrichida</taxon>
        <taxon>Halteriidae</taxon>
        <taxon>Halteria</taxon>
    </lineage>
</organism>
<dbReference type="AlphaFoldDB" id="A0A8J8NX45"/>
<evidence type="ECO:0000313" key="2">
    <source>
        <dbReference type="EMBL" id="TNV81960.1"/>
    </source>
</evidence>
<name>A0A8J8NX45_HALGN</name>
<evidence type="ECO:0000256" key="1">
    <source>
        <dbReference type="SAM" id="MobiDB-lite"/>
    </source>
</evidence>
<feature type="region of interest" description="Disordered" evidence="1">
    <location>
        <begin position="130"/>
        <end position="152"/>
    </location>
</feature>
<keyword evidence="3" id="KW-1185">Reference proteome</keyword>
<comment type="caution">
    <text evidence="2">The sequence shown here is derived from an EMBL/GenBank/DDBJ whole genome shotgun (WGS) entry which is preliminary data.</text>
</comment>
<reference evidence="2" key="1">
    <citation type="submission" date="2019-06" db="EMBL/GenBank/DDBJ databases">
        <authorList>
            <person name="Zheng W."/>
        </authorList>
    </citation>
    <scope>NUCLEOTIDE SEQUENCE</scope>
    <source>
        <strain evidence="2">QDHG01</strain>
    </source>
</reference>
<gene>
    <name evidence="2" type="ORF">FGO68_gene12258</name>
</gene>
<dbReference type="Proteomes" id="UP000785679">
    <property type="component" value="Unassembled WGS sequence"/>
</dbReference>